<evidence type="ECO:0000313" key="1">
    <source>
        <dbReference type="EMBL" id="KAJ1642421.1"/>
    </source>
</evidence>
<name>A0A9W8CG43_9FUNG</name>
<evidence type="ECO:0000313" key="2">
    <source>
        <dbReference type="Proteomes" id="UP001145021"/>
    </source>
</evidence>
<organism evidence="1 2">
    <name type="scientific">Coemansia asiatica</name>
    <dbReference type="NCBI Taxonomy" id="1052880"/>
    <lineage>
        <taxon>Eukaryota</taxon>
        <taxon>Fungi</taxon>
        <taxon>Fungi incertae sedis</taxon>
        <taxon>Zoopagomycota</taxon>
        <taxon>Kickxellomycotina</taxon>
        <taxon>Kickxellomycetes</taxon>
        <taxon>Kickxellales</taxon>
        <taxon>Kickxellaceae</taxon>
        <taxon>Coemansia</taxon>
    </lineage>
</organism>
<keyword evidence="2" id="KW-1185">Reference proteome</keyword>
<accession>A0A9W8CG43</accession>
<protein>
    <submittedName>
        <fullName evidence="1">Uncharacterized protein</fullName>
    </submittedName>
</protein>
<reference evidence="1" key="1">
    <citation type="submission" date="2022-07" db="EMBL/GenBank/DDBJ databases">
        <title>Phylogenomic reconstructions and comparative analyses of Kickxellomycotina fungi.</title>
        <authorList>
            <person name="Reynolds N.K."/>
            <person name="Stajich J.E."/>
            <person name="Barry K."/>
            <person name="Grigoriev I.V."/>
            <person name="Crous P."/>
            <person name="Smith M.E."/>
        </authorList>
    </citation>
    <scope>NUCLEOTIDE SEQUENCE</scope>
    <source>
        <strain evidence="1">NBRC 105413</strain>
    </source>
</reference>
<proteinExistence type="predicted"/>
<dbReference type="Proteomes" id="UP001145021">
    <property type="component" value="Unassembled WGS sequence"/>
</dbReference>
<dbReference type="EMBL" id="JANBOH010000404">
    <property type="protein sequence ID" value="KAJ1642421.1"/>
    <property type="molecule type" value="Genomic_DNA"/>
</dbReference>
<dbReference type="AlphaFoldDB" id="A0A9W8CG43"/>
<gene>
    <name evidence="1" type="ORF">LPJ64_005733</name>
</gene>
<sequence>MFAEVICRPYQHIQKRGLATGVVYIRDLPRWCSEERLYDSAHPYAHVFGIWIHQPASKVRAESKEKPYHKTRRPAAIRITNTEVPTTVYEISKLPEPTKEEIKQVRGALVRIASCLRDNGIMAEPIGKEPDMFQRRAGLVMQRGPETRLFDKVTTTRPWFANGMVDGYRKGFMQARDKVDVEDVLEKASQSEDEMKYLADYLEYVAAKSTPKSL</sequence>
<comment type="caution">
    <text evidence="1">The sequence shown here is derived from an EMBL/GenBank/DDBJ whole genome shotgun (WGS) entry which is preliminary data.</text>
</comment>